<dbReference type="AlphaFoldDB" id="A0A4R5EJK3"/>
<name>A0A4R5EJK3_9RHOB</name>
<gene>
    <name evidence="1" type="ORF">E1B25_18740</name>
</gene>
<sequence>MQATALMHALRKRPFEGDAYDCLLRARRYTAPLNETMYAEARDLLETTIELGPNRHEDVLVDVQRISMPDFYWMHVLNAAAFGHLGRMEASASLAKMKEVKPGVSAAEEIQKWNVAPRNYAHIMEGLRKAGYDE</sequence>
<accession>A0A4R5EJK3</accession>
<protein>
    <submittedName>
        <fullName evidence="1">Uncharacterized protein</fullName>
    </submittedName>
</protein>
<proteinExistence type="predicted"/>
<keyword evidence="2" id="KW-1185">Reference proteome</keyword>
<organism evidence="1 2">
    <name type="scientific">Antarcticimicrobium sediminis</name>
    <dbReference type="NCBI Taxonomy" id="2546227"/>
    <lineage>
        <taxon>Bacteria</taxon>
        <taxon>Pseudomonadati</taxon>
        <taxon>Pseudomonadota</taxon>
        <taxon>Alphaproteobacteria</taxon>
        <taxon>Rhodobacterales</taxon>
        <taxon>Paracoccaceae</taxon>
        <taxon>Antarcticimicrobium</taxon>
    </lineage>
</organism>
<evidence type="ECO:0000313" key="2">
    <source>
        <dbReference type="Proteomes" id="UP000294662"/>
    </source>
</evidence>
<evidence type="ECO:0000313" key="1">
    <source>
        <dbReference type="EMBL" id="TDE34775.1"/>
    </source>
</evidence>
<reference evidence="1 2" key="1">
    <citation type="submission" date="2019-03" db="EMBL/GenBank/DDBJ databases">
        <authorList>
            <person name="Zhang S."/>
        </authorList>
    </citation>
    <scope>NUCLEOTIDE SEQUENCE [LARGE SCALE GENOMIC DNA]</scope>
    <source>
        <strain evidence="1 2">S4J41</strain>
    </source>
</reference>
<dbReference type="Proteomes" id="UP000294662">
    <property type="component" value="Unassembled WGS sequence"/>
</dbReference>
<dbReference type="OrthoDB" id="54411at2"/>
<dbReference type="EMBL" id="SMFP01000017">
    <property type="protein sequence ID" value="TDE34775.1"/>
    <property type="molecule type" value="Genomic_DNA"/>
</dbReference>
<comment type="caution">
    <text evidence="1">The sequence shown here is derived from an EMBL/GenBank/DDBJ whole genome shotgun (WGS) entry which is preliminary data.</text>
</comment>